<name>I7CB07_PSEPT</name>
<organism evidence="2 3">
    <name type="scientific">Pseudomonas putida (strain DOT-T1E)</name>
    <dbReference type="NCBI Taxonomy" id="1196325"/>
    <lineage>
        <taxon>Bacteria</taxon>
        <taxon>Pseudomonadati</taxon>
        <taxon>Pseudomonadota</taxon>
        <taxon>Gammaproteobacteria</taxon>
        <taxon>Pseudomonadales</taxon>
        <taxon>Pseudomonadaceae</taxon>
        <taxon>Pseudomonas</taxon>
    </lineage>
</organism>
<dbReference type="EMBL" id="CP003734">
    <property type="protein sequence ID" value="AFO49029.1"/>
    <property type="molecule type" value="Genomic_DNA"/>
</dbReference>
<dbReference type="HOGENOM" id="CLU_672435_0_0_6"/>
<dbReference type="RefSeq" id="WP_014860730.1">
    <property type="nucleotide sequence ID" value="NC_018220.1"/>
</dbReference>
<dbReference type="InterPro" id="IPR025216">
    <property type="entry name" value="DUF4427"/>
</dbReference>
<dbReference type="Pfam" id="PF14468">
    <property type="entry name" value="DUF4427"/>
    <property type="match status" value="1"/>
</dbReference>
<gene>
    <name evidence="2" type="ordered locus">T1E_3192</name>
</gene>
<evidence type="ECO:0000313" key="2">
    <source>
        <dbReference type="EMBL" id="AFO49029.1"/>
    </source>
</evidence>
<dbReference type="PATRIC" id="fig|1196325.3.peg.3158"/>
<dbReference type="Proteomes" id="UP000006503">
    <property type="component" value="Chromosome"/>
</dbReference>
<evidence type="ECO:0000259" key="1">
    <source>
        <dbReference type="Pfam" id="PF14468"/>
    </source>
</evidence>
<dbReference type="AlphaFoldDB" id="I7CB07"/>
<accession>I7CB07</accession>
<feature type="domain" description="DUF4427" evidence="1">
    <location>
        <begin position="290"/>
        <end position="394"/>
    </location>
</feature>
<dbReference type="KEGG" id="ppx:T1E_3192"/>
<sequence>MPKKIDLMSCSRLAHYFRDVDLMGNSPPEFIPESFPPNCLNDDDRWSAAFLLRYAVRYHHLWATFGVRDGKRTVLGSQPVVSFTDFNPADLIALREGARPQGGVVTQYALTFPLRTAVNGGIQRYEPGEHADSEDMNSDPLFAHVMEQQEMARAGAFTSCGYTSKCSDWRWSYPGNYQRCIEKIEANGFEGNTIPGLKLNLKKWSGIGVVVPDMETAREVWYDMLTLIDRRIVSPLHFNHILVCDVLAKNMEGARTDQLSEAVRRACFDWFPTLRISWLEAVVSTMDFSSRVEMREFSTRKGPVNERGGCWLWFEDNTHRYVRSLVATGRIKVSKRGRYLASLDELDPGRNLRERQEIAIEIAEELEQRFGLKSTYFCVLNSFCPDDHPAYCGCDDGGHYYITERTSST</sequence>
<proteinExistence type="predicted"/>
<evidence type="ECO:0000313" key="3">
    <source>
        <dbReference type="Proteomes" id="UP000006503"/>
    </source>
</evidence>
<protein>
    <recommendedName>
        <fullName evidence="1">DUF4427 domain-containing protein</fullName>
    </recommendedName>
</protein>
<reference evidence="3" key="1">
    <citation type="journal article" date="2013" name="Microb. Biotechnol.">
        <title>Metabolic potential of the organic-solvent tolerant Pseudomonas putida DOT-T1E deduced from its annotated genome.</title>
        <authorList>
            <person name="Udaondo Z."/>
            <person name="Molina L."/>
            <person name="Daniels C."/>
            <person name="Gomez M.J."/>
            <person name="Molina-Henares M.A."/>
            <person name="Matilla M.A."/>
            <person name="Roca A."/>
            <person name="Fernandez M."/>
            <person name="Duque E."/>
            <person name="Segura A."/>
            <person name="Ramos J.L."/>
        </authorList>
    </citation>
    <scope>NUCLEOTIDE SEQUENCE [LARGE SCALE GENOMIC DNA]</scope>
    <source>
        <strain evidence="3">DOT-T1E</strain>
    </source>
</reference>